<proteinExistence type="predicted"/>
<dbReference type="SUPFAM" id="SSF54523">
    <property type="entry name" value="Pili subunits"/>
    <property type="match status" value="1"/>
</dbReference>
<dbReference type="InterPro" id="IPR011453">
    <property type="entry name" value="DUF1559"/>
</dbReference>
<organism evidence="3 4">
    <name type="scientific">Rubripirellula obstinata</name>
    <dbReference type="NCBI Taxonomy" id="406547"/>
    <lineage>
        <taxon>Bacteria</taxon>
        <taxon>Pseudomonadati</taxon>
        <taxon>Planctomycetota</taxon>
        <taxon>Planctomycetia</taxon>
        <taxon>Pirellulales</taxon>
        <taxon>Pirellulaceae</taxon>
        <taxon>Rubripirellula</taxon>
    </lineage>
</organism>
<feature type="region of interest" description="Disordered" evidence="1">
    <location>
        <begin position="369"/>
        <end position="390"/>
    </location>
</feature>
<dbReference type="Pfam" id="PF07596">
    <property type="entry name" value="SBP_bac_10"/>
    <property type="match status" value="1"/>
</dbReference>
<dbReference type="InterPro" id="IPR012902">
    <property type="entry name" value="N_methyl_site"/>
</dbReference>
<dbReference type="OrthoDB" id="241541at2"/>
<dbReference type="RefSeq" id="WP_068265285.1">
    <property type="nucleotide sequence ID" value="NZ_LWSK01000082.1"/>
</dbReference>
<comment type="caution">
    <text evidence="3">The sequence shown here is derived from an EMBL/GenBank/DDBJ whole genome shotgun (WGS) entry which is preliminary data.</text>
</comment>
<dbReference type="NCBIfam" id="TIGR04294">
    <property type="entry name" value="pre_pil_HX9DG"/>
    <property type="match status" value="1"/>
</dbReference>
<dbReference type="EMBL" id="VRLW01000001">
    <property type="protein sequence ID" value="KAA1260005.1"/>
    <property type="molecule type" value="Genomic_DNA"/>
</dbReference>
<evidence type="ECO:0000313" key="4">
    <source>
        <dbReference type="Proteomes" id="UP000322699"/>
    </source>
</evidence>
<reference evidence="3 4" key="1">
    <citation type="submission" date="2019-08" db="EMBL/GenBank/DDBJ databases">
        <title>Deep-cultivation of Planctomycetes and their phenomic and genomic characterization uncovers novel biology.</title>
        <authorList>
            <person name="Wiegand S."/>
            <person name="Jogler M."/>
            <person name="Boedeker C."/>
            <person name="Pinto D."/>
            <person name="Vollmers J."/>
            <person name="Rivas-Marin E."/>
            <person name="Kohn T."/>
            <person name="Peeters S.H."/>
            <person name="Heuer A."/>
            <person name="Rast P."/>
            <person name="Oberbeckmann S."/>
            <person name="Bunk B."/>
            <person name="Jeske O."/>
            <person name="Meyerdierks A."/>
            <person name="Storesund J.E."/>
            <person name="Kallscheuer N."/>
            <person name="Luecker S."/>
            <person name="Lage O.M."/>
            <person name="Pohl T."/>
            <person name="Merkel B.J."/>
            <person name="Hornburger P."/>
            <person name="Mueller R.-W."/>
            <person name="Bruemmer F."/>
            <person name="Labrenz M."/>
            <person name="Spormann A.M."/>
            <person name="Op Den Camp H."/>
            <person name="Overmann J."/>
            <person name="Amann R."/>
            <person name="Jetten M.S.M."/>
            <person name="Mascher T."/>
            <person name="Medema M.H."/>
            <person name="Devos D.P."/>
            <person name="Kaster A.-K."/>
            <person name="Ovreas L."/>
            <person name="Rohde M."/>
            <person name="Galperin M.Y."/>
            <person name="Jogler C."/>
        </authorList>
    </citation>
    <scope>NUCLEOTIDE SEQUENCE [LARGE SCALE GENOMIC DNA]</scope>
    <source>
        <strain evidence="3 4">LF1</strain>
    </source>
</reference>
<evidence type="ECO:0000313" key="3">
    <source>
        <dbReference type="EMBL" id="KAA1260005.1"/>
    </source>
</evidence>
<dbReference type="InterPro" id="IPR027558">
    <property type="entry name" value="Pre_pil_HX9DG_C"/>
</dbReference>
<dbReference type="NCBIfam" id="TIGR02532">
    <property type="entry name" value="IV_pilin_GFxxxE"/>
    <property type="match status" value="1"/>
</dbReference>
<evidence type="ECO:0000259" key="2">
    <source>
        <dbReference type="Pfam" id="PF07596"/>
    </source>
</evidence>
<dbReference type="PANTHER" id="PTHR30093">
    <property type="entry name" value="GENERAL SECRETION PATHWAY PROTEIN G"/>
    <property type="match status" value="1"/>
</dbReference>
<dbReference type="PROSITE" id="PS00409">
    <property type="entry name" value="PROKAR_NTER_METHYL"/>
    <property type="match status" value="1"/>
</dbReference>
<protein>
    <submittedName>
        <fullName evidence="3">Type II secretion system protein G</fullName>
    </submittedName>
</protein>
<dbReference type="Proteomes" id="UP000322699">
    <property type="component" value="Unassembled WGS sequence"/>
</dbReference>
<evidence type="ECO:0000256" key="1">
    <source>
        <dbReference type="SAM" id="MobiDB-lite"/>
    </source>
</evidence>
<dbReference type="Gene3D" id="3.30.700.10">
    <property type="entry name" value="Glycoprotein, Type 4 Pilin"/>
    <property type="match status" value="1"/>
</dbReference>
<feature type="domain" description="DUF1559" evidence="2">
    <location>
        <begin position="33"/>
        <end position="365"/>
    </location>
</feature>
<gene>
    <name evidence="3" type="primary">xcpT_5</name>
    <name evidence="3" type="ORF">LF1_25430</name>
</gene>
<dbReference type="Pfam" id="PF07963">
    <property type="entry name" value="N_methyl"/>
    <property type="match status" value="1"/>
</dbReference>
<dbReference type="InterPro" id="IPR045584">
    <property type="entry name" value="Pilin-like"/>
</dbReference>
<name>A0A5B1CJA0_9BACT</name>
<dbReference type="AlphaFoldDB" id="A0A5B1CJA0"/>
<dbReference type="PANTHER" id="PTHR30093:SF2">
    <property type="entry name" value="TYPE II SECRETION SYSTEM PROTEIN H"/>
    <property type="match status" value="1"/>
</dbReference>
<sequence>MTKRNTKGFTLVELLVVIAIIGVLVGLLLPAVQAAREAARRMSCSNNFKQIGLAIHNYHSAFKQLPEQGAGFSDIGNDVSGGSWAQSEISSQRNLSALVGLLPFIEQQALWEQIANPMGTNADGTIRPVPWPQMGPTPFRQFNYRPWVTEVPSFRCPSDPGVGLPAMGRTNYGVCMGDTTHRFFLWGPYNDVLELDTGHVAHLRASARGVFVPRTKTAFRDILDGLSNTIMMGEFATGLGDNDVRTQPLNWADPDGSDDDILFDNPSFCQGFTSPLRPRFWSDGADGGTAPSRVASASFLRGFSWSDRNYLNTTMNTILPPNSVTCLRSNSSDSGILPPSSQHQGGVHILMGDGAVRFVTDSIEAGAATNGGVGLDQIGPRTPGSRSPYGLWGSLGSRASREVIDGEF</sequence>
<keyword evidence="4" id="KW-1185">Reference proteome</keyword>
<accession>A0A5B1CJA0</accession>